<dbReference type="KEGG" id="ipc:IPA_03795"/>
<keyword evidence="1" id="KW-0472">Membrane</keyword>
<name>A0A977PKT3_9CREN</name>
<protein>
    <submittedName>
        <fullName evidence="2">Uncharacterized protein</fullName>
    </submittedName>
</protein>
<dbReference type="AlphaFoldDB" id="A0A977PKT3"/>
<evidence type="ECO:0000313" key="2">
    <source>
        <dbReference type="EMBL" id="UXD22352.1"/>
    </source>
</evidence>
<reference evidence="2" key="1">
    <citation type="submission" date="2013-11" db="EMBL/GenBank/DDBJ databases">
        <title>Comparative genomics of Ignicoccus.</title>
        <authorList>
            <person name="Podar M."/>
        </authorList>
    </citation>
    <scope>NUCLEOTIDE SEQUENCE</scope>
    <source>
        <strain evidence="2">DSM 13166</strain>
    </source>
</reference>
<sequence length="104" mass="11286">MLVSNTTAVPAIINSLSGFVTSSTLSFIGLNLLLMMFLMGPFIMVLLLFKDNKYILYGTMIMEGILWAVAVYAIIQKIHQYPSLIEKVLSNITQIAVKASAGGG</sequence>
<dbReference type="EMBL" id="CP006868">
    <property type="protein sequence ID" value="UXD22352.1"/>
    <property type="molecule type" value="Genomic_DNA"/>
</dbReference>
<accession>A0A977PKT3</accession>
<keyword evidence="3" id="KW-1185">Reference proteome</keyword>
<evidence type="ECO:0000256" key="1">
    <source>
        <dbReference type="SAM" id="Phobius"/>
    </source>
</evidence>
<evidence type="ECO:0000313" key="3">
    <source>
        <dbReference type="Proteomes" id="UP001063698"/>
    </source>
</evidence>
<dbReference type="Proteomes" id="UP001063698">
    <property type="component" value="Chromosome"/>
</dbReference>
<keyword evidence="1" id="KW-1133">Transmembrane helix</keyword>
<gene>
    <name evidence="2" type="ORF">IPA_03795</name>
</gene>
<proteinExistence type="predicted"/>
<organism evidence="2 3">
    <name type="scientific">Ignicoccus pacificus DSM 13166</name>
    <dbReference type="NCBI Taxonomy" id="940294"/>
    <lineage>
        <taxon>Archaea</taxon>
        <taxon>Thermoproteota</taxon>
        <taxon>Thermoprotei</taxon>
        <taxon>Desulfurococcales</taxon>
        <taxon>Desulfurococcaceae</taxon>
        <taxon>Ignicoccus</taxon>
    </lineage>
</organism>
<feature type="transmembrane region" description="Helical" evidence="1">
    <location>
        <begin position="25"/>
        <end position="47"/>
    </location>
</feature>
<keyword evidence="1" id="KW-0812">Transmembrane</keyword>
<feature type="transmembrane region" description="Helical" evidence="1">
    <location>
        <begin position="54"/>
        <end position="75"/>
    </location>
</feature>